<sequence length="174" mass="19763">MQDTDETLIRSENIKRLNTFRSEIQFESEMLSSRLGAYLSSQSFLIIAYASSMNAGWSKPGLFVLLVLFPMALLGIVLSLDALRAIRSSYGVIERWNDRQNALLEQHGHLADYWPSEHGENEPPRDPTLSRRFRECTLFAIRSPWIFGITWIYLAGVAVWLFLREGQPGLLAGG</sequence>
<dbReference type="EMBL" id="JAPTYD010000097">
    <property type="protein sequence ID" value="MCZ0964406.1"/>
    <property type="molecule type" value="Genomic_DNA"/>
</dbReference>
<gene>
    <name evidence="2" type="ORF">OU682_22855</name>
</gene>
<reference evidence="2" key="1">
    <citation type="submission" date="2022-12" db="EMBL/GenBank/DDBJ databases">
        <title>Paracoccus sp. EF6 isolated from a lake water.</title>
        <authorList>
            <person name="Liu H."/>
        </authorList>
    </citation>
    <scope>NUCLEOTIDE SEQUENCE</scope>
    <source>
        <strain evidence="2">EF6</strain>
    </source>
</reference>
<feature type="transmembrane region" description="Helical" evidence="1">
    <location>
        <begin position="139"/>
        <end position="163"/>
    </location>
</feature>
<accession>A0ABT4JD05</accession>
<organism evidence="2 3">
    <name type="scientific">Paracoccus benzoatiresistens</name>
    <dbReference type="NCBI Taxonomy" id="2997341"/>
    <lineage>
        <taxon>Bacteria</taxon>
        <taxon>Pseudomonadati</taxon>
        <taxon>Pseudomonadota</taxon>
        <taxon>Alphaproteobacteria</taxon>
        <taxon>Rhodobacterales</taxon>
        <taxon>Paracoccaceae</taxon>
        <taxon>Paracoccus</taxon>
    </lineage>
</organism>
<name>A0ABT4JD05_9RHOB</name>
<dbReference type="Pfam" id="PF24838">
    <property type="entry name" value="8xMP"/>
    <property type="match status" value="1"/>
</dbReference>
<feature type="transmembrane region" description="Helical" evidence="1">
    <location>
        <begin position="61"/>
        <end position="80"/>
    </location>
</feature>
<protein>
    <submittedName>
        <fullName evidence="2">Uncharacterized protein</fullName>
    </submittedName>
</protein>
<proteinExistence type="predicted"/>
<evidence type="ECO:0000256" key="1">
    <source>
        <dbReference type="SAM" id="Phobius"/>
    </source>
</evidence>
<keyword evidence="3" id="KW-1185">Reference proteome</keyword>
<comment type="caution">
    <text evidence="2">The sequence shown here is derived from an EMBL/GenBank/DDBJ whole genome shotgun (WGS) entry which is preliminary data.</text>
</comment>
<dbReference type="InterPro" id="IPR056918">
    <property type="entry name" value="8xMP"/>
</dbReference>
<dbReference type="RefSeq" id="WP_268944497.1">
    <property type="nucleotide sequence ID" value="NZ_JAPTYD010000097.1"/>
</dbReference>
<evidence type="ECO:0000313" key="3">
    <source>
        <dbReference type="Proteomes" id="UP001149822"/>
    </source>
</evidence>
<feature type="transmembrane region" description="Helical" evidence="1">
    <location>
        <begin position="35"/>
        <end position="55"/>
    </location>
</feature>
<dbReference type="Proteomes" id="UP001149822">
    <property type="component" value="Unassembled WGS sequence"/>
</dbReference>
<keyword evidence="1" id="KW-0472">Membrane</keyword>
<evidence type="ECO:0000313" key="2">
    <source>
        <dbReference type="EMBL" id="MCZ0964406.1"/>
    </source>
</evidence>
<keyword evidence="1" id="KW-0812">Transmembrane</keyword>
<keyword evidence="1" id="KW-1133">Transmembrane helix</keyword>